<dbReference type="InterPro" id="IPR017871">
    <property type="entry name" value="ABC_transporter-like_CS"/>
</dbReference>
<comment type="caution">
    <text evidence="10">The sequence shown here is derived from an EMBL/GenBank/DDBJ whole genome shotgun (WGS) entry which is preliminary data.</text>
</comment>
<evidence type="ECO:0000256" key="2">
    <source>
        <dbReference type="ARBA" id="ARBA00005417"/>
    </source>
</evidence>
<dbReference type="InterPro" id="IPR027417">
    <property type="entry name" value="P-loop_NTPase"/>
</dbReference>
<dbReference type="SUPFAM" id="SSF52540">
    <property type="entry name" value="P-loop containing nucleoside triphosphate hydrolases"/>
    <property type="match status" value="2"/>
</dbReference>
<name>A0A9D1HYF4_9ACTN</name>
<comment type="subcellular location">
    <subcellularLocation>
        <location evidence="1">Cell membrane</location>
    </subcellularLocation>
</comment>
<dbReference type="InterPro" id="IPR015856">
    <property type="entry name" value="ABC_transpr_CbiO/EcfA_su"/>
</dbReference>
<dbReference type="Gene3D" id="3.40.50.300">
    <property type="entry name" value="P-loop containing nucleotide triphosphate hydrolases"/>
    <property type="match status" value="2"/>
</dbReference>
<evidence type="ECO:0000256" key="1">
    <source>
        <dbReference type="ARBA" id="ARBA00004236"/>
    </source>
</evidence>
<dbReference type="CDD" id="cd03225">
    <property type="entry name" value="ABC_cobalt_CbiO_domain1"/>
    <property type="match status" value="2"/>
</dbReference>
<proteinExistence type="inferred from homology"/>
<reference evidence="10" key="1">
    <citation type="submission" date="2020-10" db="EMBL/GenBank/DDBJ databases">
        <authorList>
            <person name="Gilroy R."/>
        </authorList>
    </citation>
    <scope>NUCLEOTIDE SEQUENCE</scope>
    <source>
        <strain evidence="10">ChiHjej12B11-29160</strain>
    </source>
</reference>
<evidence type="ECO:0000256" key="7">
    <source>
        <dbReference type="ARBA" id="ARBA00022967"/>
    </source>
</evidence>
<dbReference type="GO" id="GO:0043190">
    <property type="term" value="C:ATP-binding cassette (ABC) transporter complex"/>
    <property type="evidence" value="ECO:0007669"/>
    <property type="project" value="TreeGrafter"/>
</dbReference>
<feature type="domain" description="ABC transporter" evidence="9">
    <location>
        <begin position="11"/>
        <end position="249"/>
    </location>
</feature>
<dbReference type="PANTHER" id="PTHR43553:SF24">
    <property type="entry name" value="ENERGY-COUPLING FACTOR TRANSPORTER ATP-BINDING PROTEIN ECFA1"/>
    <property type="match status" value="1"/>
</dbReference>
<dbReference type="GO" id="GO:0042626">
    <property type="term" value="F:ATPase-coupled transmembrane transporter activity"/>
    <property type="evidence" value="ECO:0007669"/>
    <property type="project" value="TreeGrafter"/>
</dbReference>
<dbReference type="PANTHER" id="PTHR43553">
    <property type="entry name" value="HEAVY METAL TRANSPORTER"/>
    <property type="match status" value="1"/>
</dbReference>
<dbReference type="EMBL" id="DVMQ01000018">
    <property type="protein sequence ID" value="HIU24644.1"/>
    <property type="molecule type" value="Genomic_DNA"/>
</dbReference>
<dbReference type="Pfam" id="PF00005">
    <property type="entry name" value="ABC_tran"/>
    <property type="match status" value="2"/>
</dbReference>
<dbReference type="NCBIfam" id="NF010167">
    <property type="entry name" value="PRK13648.1"/>
    <property type="match status" value="2"/>
</dbReference>
<dbReference type="InterPro" id="IPR050095">
    <property type="entry name" value="ECF_ABC_transporter_ATP-bd"/>
</dbReference>
<protein>
    <submittedName>
        <fullName evidence="10">ATP-binding cassette domain-containing protein</fullName>
    </submittedName>
</protein>
<dbReference type="GO" id="GO:0016887">
    <property type="term" value="F:ATP hydrolysis activity"/>
    <property type="evidence" value="ECO:0007669"/>
    <property type="project" value="InterPro"/>
</dbReference>
<dbReference type="AlphaFoldDB" id="A0A9D1HYF4"/>
<evidence type="ECO:0000313" key="10">
    <source>
        <dbReference type="EMBL" id="HIU24644.1"/>
    </source>
</evidence>
<comment type="similarity">
    <text evidence="2">Belongs to the ABC transporter superfamily.</text>
</comment>
<keyword evidence="4" id="KW-1003">Cell membrane</keyword>
<keyword evidence="5" id="KW-0547">Nucleotide-binding</keyword>
<keyword evidence="3" id="KW-0813">Transport</keyword>
<evidence type="ECO:0000259" key="9">
    <source>
        <dbReference type="PROSITE" id="PS50893"/>
    </source>
</evidence>
<dbReference type="PROSITE" id="PS50893">
    <property type="entry name" value="ABC_TRANSPORTER_2"/>
    <property type="match status" value="2"/>
</dbReference>
<accession>A0A9D1HYF4</accession>
<evidence type="ECO:0000256" key="5">
    <source>
        <dbReference type="ARBA" id="ARBA00022741"/>
    </source>
</evidence>
<dbReference type="GO" id="GO:0005524">
    <property type="term" value="F:ATP binding"/>
    <property type="evidence" value="ECO:0007669"/>
    <property type="project" value="UniProtKB-KW"/>
</dbReference>
<dbReference type="InterPro" id="IPR003593">
    <property type="entry name" value="AAA+_ATPase"/>
</dbReference>
<gene>
    <name evidence="10" type="ORF">IAD17_06955</name>
</gene>
<dbReference type="Proteomes" id="UP000824078">
    <property type="component" value="Unassembled WGS sequence"/>
</dbReference>
<feature type="domain" description="ABC transporter" evidence="9">
    <location>
        <begin position="320"/>
        <end position="558"/>
    </location>
</feature>
<evidence type="ECO:0000256" key="3">
    <source>
        <dbReference type="ARBA" id="ARBA00022448"/>
    </source>
</evidence>
<organism evidence="10 11">
    <name type="scientific">Candidatus Coprovicinus avistercoris</name>
    <dbReference type="NCBI Taxonomy" id="2840754"/>
    <lineage>
        <taxon>Bacteria</taxon>
        <taxon>Bacillati</taxon>
        <taxon>Actinomycetota</taxon>
        <taxon>Coriobacteriia</taxon>
        <taxon>Coriobacteriales</taxon>
        <taxon>Coriobacteriaceae</taxon>
        <taxon>Coriobacteriaceae incertae sedis</taxon>
        <taxon>Candidatus Coprovicinus</taxon>
    </lineage>
</organism>
<evidence type="ECO:0000313" key="11">
    <source>
        <dbReference type="Proteomes" id="UP000824078"/>
    </source>
</evidence>
<dbReference type="SMART" id="SM00382">
    <property type="entry name" value="AAA"/>
    <property type="match status" value="2"/>
</dbReference>
<keyword evidence="8" id="KW-0472">Membrane</keyword>
<dbReference type="PROSITE" id="PS00211">
    <property type="entry name" value="ABC_TRANSPORTER_1"/>
    <property type="match status" value="1"/>
</dbReference>
<evidence type="ECO:0000256" key="6">
    <source>
        <dbReference type="ARBA" id="ARBA00022840"/>
    </source>
</evidence>
<dbReference type="FunFam" id="3.40.50.300:FF:000224">
    <property type="entry name" value="Energy-coupling factor transporter ATP-binding protein EcfA"/>
    <property type="match status" value="2"/>
</dbReference>
<keyword evidence="6 10" id="KW-0067">ATP-binding</keyword>
<dbReference type="InterPro" id="IPR003439">
    <property type="entry name" value="ABC_transporter-like_ATP-bd"/>
</dbReference>
<reference evidence="10" key="2">
    <citation type="journal article" date="2021" name="PeerJ">
        <title>Extensive microbial diversity within the chicken gut microbiome revealed by metagenomics and culture.</title>
        <authorList>
            <person name="Gilroy R."/>
            <person name="Ravi A."/>
            <person name="Getino M."/>
            <person name="Pursley I."/>
            <person name="Horton D.L."/>
            <person name="Alikhan N.F."/>
            <person name="Baker D."/>
            <person name="Gharbi K."/>
            <person name="Hall N."/>
            <person name="Watson M."/>
            <person name="Adriaenssens E.M."/>
            <person name="Foster-Nyarko E."/>
            <person name="Jarju S."/>
            <person name="Secka A."/>
            <person name="Antonio M."/>
            <person name="Oren A."/>
            <person name="Chaudhuri R.R."/>
            <person name="La Ragione R."/>
            <person name="Hildebrand F."/>
            <person name="Pallen M.J."/>
        </authorList>
    </citation>
    <scope>NUCLEOTIDE SEQUENCE</scope>
    <source>
        <strain evidence="10">ChiHjej12B11-29160</strain>
    </source>
</reference>
<keyword evidence="7" id="KW-1278">Translocase</keyword>
<evidence type="ECO:0000256" key="8">
    <source>
        <dbReference type="ARBA" id="ARBA00023136"/>
    </source>
</evidence>
<evidence type="ECO:0000256" key="4">
    <source>
        <dbReference type="ARBA" id="ARBA00022475"/>
    </source>
</evidence>
<sequence>MTHTKNDKPLARLSHITFQYEHGTIALDDVSFELMPGEYVCILGANGSGKSTLASVLTGLAAPDTGTVELVGQTVCKDGQADFEAYRQARKALGLVFQNPDDQLVTSVVADDIAFGPENLGVPPEVIGARVKRELKRVAMSDYAHADPAHLSGGQKQRVAIAGALAMEPQLLVLDEPGALLDVRGRNSIMRVIKRLHNTGVAIVHVTHFMDEALAADRVLVMSHGHIAREGTPQEVFSEPLSSFGLEAPFAARLAEHLQHRGLPVAWTCKEDVLVQELAGIATLHTSTANPIHNPVSSLASSKHASSTPAQNNINAEMAILCDHVSYSYAPQGNQNYHVALDDVSFAVPAGTTCAIVGQTGSGKSTLLRLLCALEKPDKGHVVVLGIDTARKRNRRQLYGRIGYVMQRPERQLFAQTVFEDVAFGPSNLKLTHEEVRQKTERALKLVGLSERKDASPFELSGGQKRLCALAGILAMEPTILLLDEPTAGLDPHGRHELETILKRVHEQGVTLITVTHSMDDAAQADQVVVLDRSHILMNGTPEQVFSVENRALLKDSGLGLPHALTYNLALQAAGIHNLGNPLDMDTLVTRIVSNYSRQGVS</sequence>